<sequence>MVELVNNGVLIHGALGDPNECGKPNYIFVSKQNSFFDSVLSMSLSALHSKKEMQFYAGTCTQVSFHWGSAEVINENLEGQPVYIR</sequence>
<protein>
    <submittedName>
        <fullName evidence="1">Uncharacterized protein</fullName>
    </submittedName>
</protein>
<gene>
    <name evidence="1" type="ORF">ABVT43_15540</name>
</gene>
<evidence type="ECO:0000313" key="2">
    <source>
        <dbReference type="Proteomes" id="UP001548189"/>
    </source>
</evidence>
<keyword evidence="2" id="KW-1185">Reference proteome</keyword>
<dbReference type="Proteomes" id="UP001548189">
    <property type="component" value="Unassembled WGS sequence"/>
</dbReference>
<name>A0ABV2BXM1_9GAMM</name>
<evidence type="ECO:0000313" key="1">
    <source>
        <dbReference type="EMBL" id="MET1256553.1"/>
    </source>
</evidence>
<reference evidence="1 2" key="1">
    <citation type="submission" date="2024-06" db="EMBL/GenBank/DDBJ databases">
        <authorList>
            <person name="Li F."/>
        </authorList>
    </citation>
    <scope>NUCLEOTIDE SEQUENCE [LARGE SCALE GENOMIC DNA]</scope>
    <source>
        <strain evidence="1 2">GXAS 311</strain>
    </source>
</reference>
<dbReference type="EMBL" id="JBEVCJ010000023">
    <property type="protein sequence ID" value="MET1256553.1"/>
    <property type="molecule type" value="Genomic_DNA"/>
</dbReference>
<accession>A0ABV2BXM1</accession>
<proteinExistence type="predicted"/>
<comment type="caution">
    <text evidence="1">The sequence shown here is derived from an EMBL/GenBank/DDBJ whole genome shotgun (WGS) entry which is preliminary data.</text>
</comment>
<organism evidence="1 2">
    <name type="scientific">Aliikangiella maris</name>
    <dbReference type="NCBI Taxonomy" id="3162458"/>
    <lineage>
        <taxon>Bacteria</taxon>
        <taxon>Pseudomonadati</taxon>
        <taxon>Pseudomonadota</taxon>
        <taxon>Gammaproteobacteria</taxon>
        <taxon>Oceanospirillales</taxon>
        <taxon>Pleioneaceae</taxon>
        <taxon>Aliikangiella</taxon>
    </lineage>
</organism>